<comment type="cofactor">
    <cofactor evidence="1">
        <name>[4Fe-4S] cluster</name>
        <dbReference type="ChEBI" id="CHEBI:49883"/>
    </cofactor>
</comment>
<dbReference type="InterPro" id="IPR032432">
    <property type="entry name" value="Radical_SAM_C"/>
</dbReference>
<dbReference type="PANTHER" id="PTHR11135:SF1">
    <property type="entry name" value="PROTEIN YHCC"/>
    <property type="match status" value="1"/>
</dbReference>
<dbReference type="InterPro" id="IPR006638">
    <property type="entry name" value="Elp3/MiaA/NifB-like_rSAM"/>
</dbReference>
<dbReference type="Gene3D" id="3.80.30.20">
    <property type="entry name" value="tm_1862 like domain"/>
    <property type="match status" value="1"/>
</dbReference>
<sequence length="303" mass="32432">MNLDHCVNTLGRHLKARFGERVRKLSLNAGFGCPNRDGTLGRGGCTFCSVLSFAADDEGTPLAAQLAERRAELKRASRYIAYFQAYTNTYAEVQTLTALYAEATASPDVVGLAVGTRPDCVPDAVLGLLAGYRERGYEVWLELGLQSAHDDTLARINRGHGWAAYADAVARARRAGVPVCTHLILGLPGETDAHAHTTLARVLAAGVEGLKLHPLMITRGSRLAVAHKRGEIEPPTLEAYTALACELIRRTPPEVVFHRVSATARAPTLVAPAWCSTVWPAMQAIRADLDRNGGQGTACALAG</sequence>
<keyword evidence="5" id="KW-0408">Iron</keyword>
<proteinExistence type="predicted"/>
<dbReference type="InterPro" id="IPR058240">
    <property type="entry name" value="rSAM_sf"/>
</dbReference>
<evidence type="ECO:0000313" key="8">
    <source>
        <dbReference type="EMBL" id="MBK1712025.1"/>
    </source>
</evidence>
<evidence type="ECO:0000259" key="7">
    <source>
        <dbReference type="PROSITE" id="PS51918"/>
    </source>
</evidence>
<dbReference type="SFLD" id="SFLDS00029">
    <property type="entry name" value="Radical_SAM"/>
    <property type="match status" value="1"/>
</dbReference>
<evidence type="ECO:0000256" key="4">
    <source>
        <dbReference type="ARBA" id="ARBA00022723"/>
    </source>
</evidence>
<evidence type="ECO:0000256" key="2">
    <source>
        <dbReference type="ARBA" id="ARBA00022485"/>
    </source>
</evidence>
<dbReference type="SFLD" id="SFLDG01091">
    <property type="entry name" value="uncharacterized_CHP01210-like"/>
    <property type="match status" value="1"/>
</dbReference>
<name>A0ABS1DS63_RUBGE</name>
<dbReference type="SMART" id="SM00729">
    <property type="entry name" value="Elp3"/>
    <property type="match status" value="1"/>
</dbReference>
<dbReference type="Pfam" id="PF16199">
    <property type="entry name" value="Radical_SAM_C"/>
    <property type="match status" value="1"/>
</dbReference>
<dbReference type="InterPro" id="IPR023404">
    <property type="entry name" value="rSAM_horseshoe"/>
</dbReference>
<keyword evidence="9" id="KW-1185">Reference proteome</keyword>
<evidence type="ECO:0000256" key="6">
    <source>
        <dbReference type="ARBA" id="ARBA00023014"/>
    </source>
</evidence>
<reference evidence="8" key="2">
    <citation type="journal article" date="2020" name="Microorganisms">
        <title>Osmotic Adaptation and Compatible Solute Biosynthesis of Phototrophic Bacteria as Revealed from Genome Analyses.</title>
        <authorList>
            <person name="Imhoff J.F."/>
            <person name="Rahn T."/>
            <person name="Kunzel S."/>
            <person name="Keller A."/>
            <person name="Neulinger S.C."/>
        </authorList>
    </citation>
    <scope>NUCLEOTIDE SEQUENCE</scope>
    <source>
        <strain evidence="8">IM 151</strain>
    </source>
</reference>
<keyword evidence="4" id="KW-0479">Metal-binding</keyword>
<dbReference type="InterPro" id="IPR039661">
    <property type="entry name" value="ELP3"/>
</dbReference>
<dbReference type="SFLD" id="SFLDG01082">
    <property type="entry name" value="B12-binding_domain_containing"/>
    <property type="match status" value="1"/>
</dbReference>
<dbReference type="Pfam" id="PF04055">
    <property type="entry name" value="Radical_SAM"/>
    <property type="match status" value="1"/>
</dbReference>
<dbReference type="EMBL" id="NRRU01000010">
    <property type="protein sequence ID" value="MBK1712025.1"/>
    <property type="molecule type" value="Genomic_DNA"/>
</dbReference>
<dbReference type="SUPFAM" id="SSF102114">
    <property type="entry name" value="Radical SAM enzymes"/>
    <property type="match status" value="1"/>
</dbReference>
<evidence type="ECO:0000256" key="5">
    <source>
        <dbReference type="ARBA" id="ARBA00023004"/>
    </source>
</evidence>
<dbReference type="RefSeq" id="WP_200377963.1">
    <property type="nucleotide sequence ID" value="NZ_NRRU01000010.1"/>
</dbReference>
<evidence type="ECO:0000256" key="3">
    <source>
        <dbReference type="ARBA" id="ARBA00022691"/>
    </source>
</evidence>
<dbReference type="PROSITE" id="PS51918">
    <property type="entry name" value="RADICAL_SAM"/>
    <property type="match status" value="1"/>
</dbReference>
<protein>
    <submittedName>
        <fullName evidence="8">TIGR01212 family radical SAM protein</fullName>
    </submittedName>
</protein>
<dbReference type="InterPro" id="IPR005911">
    <property type="entry name" value="YhcC-like"/>
</dbReference>
<keyword evidence="3" id="KW-0949">S-adenosyl-L-methionine</keyword>
<keyword evidence="6" id="KW-0411">Iron-sulfur</keyword>
<comment type="caution">
    <text evidence="8">The sequence shown here is derived from an EMBL/GenBank/DDBJ whole genome shotgun (WGS) entry which is preliminary data.</text>
</comment>
<keyword evidence="2" id="KW-0004">4Fe-4S</keyword>
<evidence type="ECO:0000313" key="9">
    <source>
        <dbReference type="Proteomes" id="UP001041814"/>
    </source>
</evidence>
<dbReference type="InterPro" id="IPR007197">
    <property type="entry name" value="rSAM"/>
</dbReference>
<evidence type="ECO:0000256" key="1">
    <source>
        <dbReference type="ARBA" id="ARBA00001966"/>
    </source>
</evidence>
<gene>
    <name evidence="8" type="ORF">CKO43_04440</name>
</gene>
<reference evidence="8" key="1">
    <citation type="submission" date="2017-08" db="EMBL/GenBank/DDBJ databases">
        <authorList>
            <person name="Imhoff J.F."/>
            <person name="Rahn T."/>
            <person name="Kuenzel S."/>
            <person name="Neulinger S.C."/>
        </authorList>
    </citation>
    <scope>NUCLEOTIDE SEQUENCE</scope>
    <source>
        <strain evidence="8">IM 151</strain>
    </source>
</reference>
<dbReference type="SFLD" id="SFLDG01086">
    <property type="entry name" value="elongater_protein-like"/>
    <property type="match status" value="1"/>
</dbReference>
<feature type="domain" description="Radical SAM core" evidence="7">
    <location>
        <begin position="17"/>
        <end position="254"/>
    </location>
</feature>
<organism evidence="8 9">
    <name type="scientific">Rubrivivax gelatinosus</name>
    <name type="common">Rhodocyclus gelatinosus</name>
    <name type="synonym">Rhodopseudomonas gelatinosa</name>
    <dbReference type="NCBI Taxonomy" id="28068"/>
    <lineage>
        <taxon>Bacteria</taxon>
        <taxon>Pseudomonadati</taxon>
        <taxon>Pseudomonadota</taxon>
        <taxon>Betaproteobacteria</taxon>
        <taxon>Burkholderiales</taxon>
        <taxon>Sphaerotilaceae</taxon>
        <taxon>Rubrivivax</taxon>
    </lineage>
</organism>
<dbReference type="NCBIfam" id="TIGR01212">
    <property type="entry name" value="TIGR01212 family radical SAM protein"/>
    <property type="match status" value="1"/>
</dbReference>
<accession>A0ABS1DS63</accession>
<dbReference type="PANTHER" id="PTHR11135">
    <property type="entry name" value="HISTONE ACETYLTRANSFERASE-RELATED"/>
    <property type="match status" value="1"/>
</dbReference>
<dbReference type="Proteomes" id="UP001041814">
    <property type="component" value="Unassembled WGS sequence"/>
</dbReference>